<keyword evidence="12" id="KW-0460">Magnesium</keyword>
<feature type="binding site" evidence="12">
    <location>
        <position position="230"/>
    </location>
    <ligand>
        <name>Mg(2+)</name>
        <dbReference type="ChEBI" id="CHEBI:18420"/>
    </ligand>
</feature>
<dbReference type="NCBIfam" id="NF006762">
    <property type="entry name" value="PRK09283.1"/>
    <property type="match status" value="1"/>
</dbReference>
<keyword evidence="11" id="KW-0862">Zinc</keyword>
<dbReference type="PROSITE" id="PS00169">
    <property type="entry name" value="D_ALA_DEHYDRATASE"/>
    <property type="match status" value="1"/>
</dbReference>
<keyword evidence="7 13" id="KW-0627">Porphyrin biosynthesis</keyword>
<name>A0A0S6VUW4_9BACT</name>
<evidence type="ECO:0000256" key="7">
    <source>
        <dbReference type="ARBA" id="ARBA00023244"/>
    </source>
</evidence>
<dbReference type="EMBL" id="DF820455">
    <property type="protein sequence ID" value="GAK48947.1"/>
    <property type="molecule type" value="Genomic_DNA"/>
</dbReference>
<accession>A0A0S6VUW4</accession>
<dbReference type="SMART" id="SM01004">
    <property type="entry name" value="ALAD"/>
    <property type="match status" value="1"/>
</dbReference>
<dbReference type="PIRSF" id="PIRSF001415">
    <property type="entry name" value="Porphbilin_synth"/>
    <property type="match status" value="1"/>
</dbReference>
<evidence type="ECO:0000256" key="10">
    <source>
        <dbReference type="PIRSR" id="PIRSR001415-2"/>
    </source>
</evidence>
<evidence type="ECO:0000256" key="11">
    <source>
        <dbReference type="PIRSR" id="PIRSR001415-3"/>
    </source>
</evidence>
<keyword evidence="6 13" id="KW-0456">Lyase</keyword>
<proteinExistence type="inferred from homology"/>
<dbReference type="Gene3D" id="3.20.20.70">
    <property type="entry name" value="Aldolase class I"/>
    <property type="match status" value="1"/>
</dbReference>
<feature type="binding site" evidence="10">
    <location>
        <position position="202"/>
    </location>
    <ligand>
        <name>5-aminolevulinate</name>
        <dbReference type="ChEBI" id="CHEBI:356416"/>
        <label>1</label>
    </ligand>
</feature>
<evidence type="ECO:0000256" key="5">
    <source>
        <dbReference type="ARBA" id="ARBA00023133"/>
    </source>
</evidence>
<dbReference type="Proteomes" id="UP000030700">
    <property type="component" value="Unassembled WGS sequence"/>
</dbReference>
<evidence type="ECO:0000256" key="12">
    <source>
        <dbReference type="PIRSR" id="PIRSR001415-5"/>
    </source>
</evidence>
<comment type="similarity">
    <text evidence="2 14">Belongs to the ALAD family.</text>
</comment>
<reference evidence="15" key="1">
    <citation type="journal article" date="2015" name="PeerJ">
        <title>First genomic representation of candidate bacterial phylum KSB3 points to enhanced environmental sensing as a trigger of wastewater bulking.</title>
        <authorList>
            <person name="Sekiguchi Y."/>
            <person name="Ohashi A."/>
            <person name="Parks D.H."/>
            <person name="Yamauchi T."/>
            <person name="Tyson G.W."/>
            <person name="Hugenholtz P."/>
        </authorList>
    </citation>
    <scope>NUCLEOTIDE SEQUENCE [LARGE SCALE GENOMIC DNA]</scope>
</reference>
<dbReference type="HOGENOM" id="CLU_035731_0_0_0"/>
<evidence type="ECO:0000256" key="9">
    <source>
        <dbReference type="PIRSR" id="PIRSR001415-1"/>
    </source>
</evidence>
<feature type="binding site" evidence="10">
    <location>
        <position position="214"/>
    </location>
    <ligand>
        <name>5-aminolevulinate</name>
        <dbReference type="ChEBI" id="CHEBI:356416"/>
        <label>1</label>
    </ligand>
</feature>
<dbReference type="GO" id="GO:0005829">
    <property type="term" value="C:cytosol"/>
    <property type="evidence" value="ECO:0007669"/>
    <property type="project" value="TreeGrafter"/>
</dbReference>
<feature type="binding site" evidence="11">
    <location>
        <position position="117"/>
    </location>
    <ligand>
        <name>Zn(2+)</name>
        <dbReference type="ChEBI" id="CHEBI:29105"/>
        <note>catalytic</note>
    </ligand>
</feature>
<organism evidence="15">
    <name type="scientific">Candidatus Moduliflexus flocculans</name>
    <dbReference type="NCBI Taxonomy" id="1499966"/>
    <lineage>
        <taxon>Bacteria</taxon>
        <taxon>Candidatus Moduliflexota</taxon>
        <taxon>Candidatus Moduliflexia</taxon>
        <taxon>Candidatus Moduliflexales</taxon>
        <taxon>Candidatus Moduliflexaceae</taxon>
    </lineage>
</organism>
<evidence type="ECO:0000256" key="8">
    <source>
        <dbReference type="ARBA" id="ARBA00047651"/>
    </source>
</evidence>
<dbReference type="InterPro" id="IPR013785">
    <property type="entry name" value="Aldolase_TIM"/>
</dbReference>
<dbReference type="Pfam" id="PF00490">
    <property type="entry name" value="ALAD"/>
    <property type="match status" value="1"/>
</dbReference>
<dbReference type="InterPro" id="IPR030656">
    <property type="entry name" value="ALAD_AS"/>
</dbReference>
<dbReference type="PANTHER" id="PTHR11458">
    <property type="entry name" value="DELTA-AMINOLEVULINIC ACID DEHYDRATASE"/>
    <property type="match status" value="1"/>
</dbReference>
<dbReference type="GO" id="GO:0004655">
    <property type="term" value="F:porphobilinogen synthase activity"/>
    <property type="evidence" value="ECO:0007669"/>
    <property type="project" value="UniProtKB-EC"/>
</dbReference>
<dbReference type="SUPFAM" id="SSF51569">
    <property type="entry name" value="Aldolase"/>
    <property type="match status" value="1"/>
</dbReference>
<evidence type="ECO:0000256" key="4">
    <source>
        <dbReference type="ARBA" id="ARBA00020771"/>
    </source>
</evidence>
<protein>
    <recommendedName>
        <fullName evidence="4 13">Delta-aminolevulinic acid dehydratase</fullName>
        <ecNumber evidence="3 13">4.2.1.24</ecNumber>
    </recommendedName>
</protein>
<keyword evidence="11" id="KW-0479">Metal-binding</keyword>
<dbReference type="CDD" id="cd00384">
    <property type="entry name" value="ALAD_PBGS"/>
    <property type="match status" value="1"/>
</dbReference>
<evidence type="ECO:0000256" key="13">
    <source>
        <dbReference type="RuleBase" id="RU000515"/>
    </source>
</evidence>
<comment type="catalytic activity">
    <reaction evidence="8 13">
        <text>2 5-aminolevulinate = porphobilinogen + 2 H2O + H(+)</text>
        <dbReference type="Rhea" id="RHEA:24064"/>
        <dbReference type="ChEBI" id="CHEBI:15377"/>
        <dbReference type="ChEBI" id="CHEBI:15378"/>
        <dbReference type="ChEBI" id="CHEBI:58126"/>
        <dbReference type="ChEBI" id="CHEBI:356416"/>
        <dbReference type="EC" id="4.2.1.24"/>
    </reaction>
</comment>
<keyword evidence="5" id="KW-0350">Heme biosynthesis</keyword>
<feature type="binding site" evidence="10">
    <location>
        <position position="310"/>
    </location>
    <ligand>
        <name>5-aminolevulinate</name>
        <dbReference type="ChEBI" id="CHEBI:356416"/>
        <label>2</label>
    </ligand>
</feature>
<evidence type="ECO:0000256" key="3">
    <source>
        <dbReference type="ARBA" id="ARBA00012053"/>
    </source>
</evidence>
<dbReference type="UniPathway" id="UPA00251">
    <property type="reaction ID" value="UER00318"/>
</dbReference>
<dbReference type="AlphaFoldDB" id="A0A0S6VUW4"/>
<dbReference type="FunFam" id="3.20.20.70:FF:000019">
    <property type="entry name" value="Delta-aminolevulinic acid dehydratase"/>
    <property type="match status" value="1"/>
</dbReference>
<dbReference type="GO" id="GO:0006782">
    <property type="term" value="P:protoporphyrinogen IX biosynthetic process"/>
    <property type="evidence" value="ECO:0007669"/>
    <property type="project" value="UniProtKB-UniPathway"/>
</dbReference>
<evidence type="ECO:0000256" key="1">
    <source>
        <dbReference type="ARBA" id="ARBA00004694"/>
    </source>
</evidence>
<feature type="binding site" evidence="10">
    <location>
        <position position="271"/>
    </location>
    <ligand>
        <name>5-aminolevulinate</name>
        <dbReference type="ChEBI" id="CHEBI:356416"/>
        <label>2</label>
    </ligand>
</feature>
<evidence type="ECO:0000313" key="15">
    <source>
        <dbReference type="EMBL" id="GAK48947.1"/>
    </source>
</evidence>
<feature type="active site" description="Schiff-base intermediate with substrate" evidence="9">
    <location>
        <position position="192"/>
    </location>
</feature>
<sequence length="323" mass="36053">MFARHRRLRLTPAIRDLVRETVLTPLDFIYPLFVVEGKNIKQEIPSLPGNYHLSVDRLPEIVEQVLTAGVRSVLLFGLPEKKDEIATSAWEKNGVVQQAIHQIKKLFPAIWVITDVCMCQYTSHGHCGIVKNGVVQNDETLEYLAKIALSHAQAGADMVAPSDMMDGRIFIIRGRLDGGGFPNLPIMAYSAKYSSGFYGPFREAAHSAPQFGDRNTYQMDPANIRQAMLEIESDLRQGADVVMVKPALAYLDVIRHARDRFDVPIAAYNVSGEFAMIKAAAERGWIDERRVALETLTAIKRAGADMIITYYALDACGWMLEIV</sequence>
<dbReference type="EC" id="4.2.1.24" evidence="3 13"/>
<dbReference type="GO" id="GO:0008270">
    <property type="term" value="F:zinc ion binding"/>
    <property type="evidence" value="ECO:0007669"/>
    <property type="project" value="TreeGrafter"/>
</dbReference>
<comment type="subunit">
    <text evidence="13">Homooctamer.</text>
</comment>
<dbReference type="PRINTS" id="PR00144">
    <property type="entry name" value="DALDHYDRTASE"/>
</dbReference>
<keyword evidence="16" id="KW-1185">Reference proteome</keyword>
<evidence type="ECO:0000256" key="6">
    <source>
        <dbReference type="ARBA" id="ARBA00023239"/>
    </source>
</evidence>
<dbReference type="STRING" id="1499966.U14_00159"/>
<comment type="pathway">
    <text evidence="1">Porphyrin-containing compound metabolism; protoporphyrin-IX biosynthesis; coproporphyrinogen-III from 5-aminolevulinate: step 1/4.</text>
</comment>
<evidence type="ECO:0000256" key="2">
    <source>
        <dbReference type="ARBA" id="ARBA00008055"/>
    </source>
</evidence>
<evidence type="ECO:0000256" key="14">
    <source>
        <dbReference type="RuleBase" id="RU004161"/>
    </source>
</evidence>
<evidence type="ECO:0000313" key="16">
    <source>
        <dbReference type="Proteomes" id="UP000030700"/>
    </source>
</evidence>
<dbReference type="PANTHER" id="PTHR11458:SF0">
    <property type="entry name" value="DELTA-AMINOLEVULINIC ACID DEHYDRATASE"/>
    <property type="match status" value="1"/>
</dbReference>
<feature type="binding site" evidence="11">
    <location>
        <position position="119"/>
    </location>
    <ligand>
        <name>Zn(2+)</name>
        <dbReference type="ChEBI" id="CHEBI:29105"/>
        <note>catalytic</note>
    </ligand>
</feature>
<feature type="active site" description="Schiff-base intermediate with substrate" evidence="9">
    <location>
        <position position="245"/>
    </location>
</feature>
<feature type="binding site" evidence="11">
    <location>
        <position position="127"/>
    </location>
    <ligand>
        <name>Zn(2+)</name>
        <dbReference type="ChEBI" id="CHEBI:29105"/>
        <note>catalytic</note>
    </ligand>
</feature>
<gene>
    <name evidence="15" type="ORF">U14_00159</name>
</gene>
<dbReference type="InterPro" id="IPR001731">
    <property type="entry name" value="ALAD"/>
</dbReference>